<gene>
    <name evidence="3" type="ORF">BN996_03302</name>
</gene>
<feature type="domain" description="DUF8027" evidence="2">
    <location>
        <begin position="6"/>
        <end position="39"/>
    </location>
</feature>
<sequence length="52" mass="5862">MYEHVNLADYLTPAERERYDSGESLVDLLSPDDIRDLLDGPETEGAGDVRRP</sequence>
<dbReference type="RefSeq" id="WP_167344157.1">
    <property type="nucleotide sequence ID" value="NZ_CABLRR010000005.1"/>
</dbReference>
<dbReference type="OrthoDB" id="304367at2157"/>
<evidence type="ECO:0000313" key="3">
    <source>
        <dbReference type="EMBL" id="CQR52788.1"/>
    </source>
</evidence>
<reference evidence="4" key="1">
    <citation type="submission" date="2015-03" db="EMBL/GenBank/DDBJ databases">
        <authorList>
            <person name="Urmite Genomes"/>
        </authorList>
    </citation>
    <scope>NUCLEOTIDE SEQUENCE [LARGE SCALE GENOMIC DNA]</scope>
    <source>
        <strain evidence="4">Arc-Hr</strain>
    </source>
</reference>
<accession>A0A0D6JVZ3</accession>
<feature type="region of interest" description="Disordered" evidence="1">
    <location>
        <begin position="32"/>
        <end position="52"/>
    </location>
</feature>
<name>A0A0D6JVZ3_9EURY</name>
<keyword evidence="4" id="KW-1185">Reference proteome</keyword>
<evidence type="ECO:0000259" key="2">
    <source>
        <dbReference type="Pfam" id="PF26070"/>
    </source>
</evidence>
<dbReference type="Pfam" id="PF26070">
    <property type="entry name" value="DUF8027"/>
    <property type="match status" value="1"/>
</dbReference>
<evidence type="ECO:0000256" key="1">
    <source>
        <dbReference type="SAM" id="MobiDB-lite"/>
    </source>
</evidence>
<organism evidence="3 4">
    <name type="scientific">Haloferax massiliensis</name>
    <dbReference type="NCBI Taxonomy" id="1476858"/>
    <lineage>
        <taxon>Archaea</taxon>
        <taxon>Methanobacteriati</taxon>
        <taxon>Methanobacteriota</taxon>
        <taxon>Stenosarchaea group</taxon>
        <taxon>Halobacteria</taxon>
        <taxon>Halobacteriales</taxon>
        <taxon>Haloferacaceae</taxon>
        <taxon>Haloferax</taxon>
    </lineage>
</organism>
<proteinExistence type="predicted"/>
<dbReference type="EMBL" id="CSTE01000005">
    <property type="protein sequence ID" value="CQR52788.1"/>
    <property type="molecule type" value="Genomic_DNA"/>
</dbReference>
<dbReference type="AlphaFoldDB" id="A0A0D6JVZ3"/>
<dbReference type="Proteomes" id="UP000198902">
    <property type="component" value="Unassembled WGS sequence"/>
</dbReference>
<evidence type="ECO:0000313" key="4">
    <source>
        <dbReference type="Proteomes" id="UP000198902"/>
    </source>
</evidence>
<dbReference type="InterPro" id="IPR058340">
    <property type="entry name" value="DUF8027"/>
</dbReference>
<protein>
    <recommendedName>
        <fullName evidence="2">DUF8027 domain-containing protein</fullName>
    </recommendedName>
</protein>